<evidence type="ECO:0000313" key="5">
    <source>
        <dbReference type="EMBL" id="CDF88685.1"/>
    </source>
</evidence>
<dbReference type="InterPro" id="IPR016562">
    <property type="entry name" value="Proteasome_assmbl_chp_2_euk"/>
</dbReference>
<proteinExistence type="inferred from homology"/>
<dbReference type="GO" id="GO:0005829">
    <property type="term" value="C:cytosol"/>
    <property type="evidence" value="ECO:0007669"/>
    <property type="project" value="TreeGrafter"/>
</dbReference>
<evidence type="ECO:0000313" key="6">
    <source>
        <dbReference type="Proteomes" id="UP000019375"/>
    </source>
</evidence>
<accession>A0A8J2T5M3</accession>
<dbReference type="AlphaFoldDB" id="A0A8J2T5M3"/>
<dbReference type="Proteomes" id="UP000019375">
    <property type="component" value="Unassembled WGS sequence"/>
</dbReference>
<evidence type="ECO:0000256" key="3">
    <source>
        <dbReference type="ARBA" id="ARBA00025745"/>
    </source>
</evidence>
<sequence>MSRTLLIPLVSTGNVPQLTADLVLHSLSSEFHFIESLDSTHLHPFVGPLDYVFEQQEPVLFSKFAPEKTYSTALELFYNDSRSLYVIQQRTPVIQGYLNNFVRDVICPLVGKLRITDVVILDSFGALDEDIVANTSRTSKTNNFYSDALCQVRSVGDVVREMEAGLHLNSPSLSSNIANTLFQFTTDSVQQELSTRQQAFKFAYHLLNSPFPQFQRIKYCSAFVHEGDNSYDAHLLCDHLTNVIDGFKKITKHTPPVSWKGVYGSRPVPTSFDEGIYI</sequence>
<dbReference type="EMBL" id="HG316455">
    <property type="protein sequence ID" value="CDF88685.1"/>
    <property type="molecule type" value="Genomic_DNA"/>
</dbReference>
<dbReference type="GO" id="GO:0043248">
    <property type="term" value="P:proteasome assembly"/>
    <property type="evidence" value="ECO:0007669"/>
    <property type="project" value="TreeGrafter"/>
</dbReference>
<dbReference type="Gene3D" id="3.40.50.10900">
    <property type="entry name" value="PAC-like subunit"/>
    <property type="match status" value="2"/>
</dbReference>
<reference evidence="6" key="1">
    <citation type="journal article" date="2013" name="Genome Announc.">
        <title>Genome sequence of the food spoilage yeast Zygosaccharomyces bailii CLIB 213(T).</title>
        <authorList>
            <person name="Galeote V."/>
            <person name="Bigey F."/>
            <person name="Devillers H."/>
            <person name="Neuveglise C."/>
            <person name="Dequin S."/>
        </authorList>
    </citation>
    <scope>NUCLEOTIDE SEQUENCE [LARGE SCALE GENOMIC DNA]</scope>
    <source>
        <strain evidence="6">CLIB 213 / ATCC 58445 / CBS 680 / CCRC 21525 / NBRC 1098 / NCYC 1416 / NRRL Y-2227</strain>
    </source>
</reference>
<comment type="similarity">
    <text evidence="3 4">Belongs to the PSMG2 family.</text>
</comment>
<evidence type="ECO:0000256" key="2">
    <source>
        <dbReference type="ARBA" id="ARBA00023186"/>
    </source>
</evidence>
<gene>
    <name evidence="5" type="ORF">BN860_16028g</name>
</gene>
<dbReference type="Pfam" id="PF09754">
    <property type="entry name" value="PAC2"/>
    <property type="match status" value="1"/>
</dbReference>
<organism evidence="5 6">
    <name type="scientific">Zygosaccharomyces bailii (strain CLIB 213 / ATCC 58445 / CBS 680 / BCRC 21525 / NBRC 1098 / NCYC 1416 / NRRL Y-2227)</name>
    <dbReference type="NCBI Taxonomy" id="1333698"/>
    <lineage>
        <taxon>Eukaryota</taxon>
        <taxon>Fungi</taxon>
        <taxon>Dikarya</taxon>
        <taxon>Ascomycota</taxon>
        <taxon>Saccharomycotina</taxon>
        <taxon>Saccharomycetes</taxon>
        <taxon>Saccharomycetales</taxon>
        <taxon>Saccharomycetaceae</taxon>
        <taxon>Zygosaccharomyces</taxon>
    </lineage>
</organism>
<comment type="subunit">
    <text evidence="4">Component of the 20S proteasome chaperone.</text>
</comment>
<name>A0A8J2T5M3_ZYGB2</name>
<dbReference type="PANTHER" id="PTHR12970">
    <property type="entry name" value="PROTEASOME ASSEMBLY CHAPERONE 2"/>
    <property type="match status" value="1"/>
</dbReference>
<dbReference type="GO" id="GO:0005634">
    <property type="term" value="C:nucleus"/>
    <property type="evidence" value="ECO:0007669"/>
    <property type="project" value="TreeGrafter"/>
</dbReference>
<comment type="function">
    <text evidence="4">Involved in 20S proteasome assembly.</text>
</comment>
<keyword evidence="2 4" id="KW-0143">Chaperone</keyword>
<keyword evidence="6" id="KW-1185">Reference proteome</keyword>
<evidence type="ECO:0000256" key="1">
    <source>
        <dbReference type="ARBA" id="ARBA00019186"/>
    </source>
</evidence>
<dbReference type="OrthoDB" id="10260712at2759"/>
<protein>
    <recommendedName>
        <fullName evidence="1 4">Proteasome assembly chaperone 2</fullName>
    </recommendedName>
</protein>
<dbReference type="InterPro" id="IPR019151">
    <property type="entry name" value="Proteasome_assmbl_chaperone_2"/>
</dbReference>
<dbReference type="PANTHER" id="PTHR12970:SF1">
    <property type="entry name" value="PROTEASOME ASSEMBLY CHAPERONE 2"/>
    <property type="match status" value="1"/>
</dbReference>
<evidence type="ECO:0000256" key="4">
    <source>
        <dbReference type="PIRNR" id="PIRNR010044"/>
    </source>
</evidence>
<dbReference type="PIRSF" id="PIRSF010044">
    <property type="entry name" value="UCP010044"/>
    <property type="match status" value="1"/>
</dbReference>
<dbReference type="InterPro" id="IPR038389">
    <property type="entry name" value="PSMG2_sf"/>
</dbReference>